<dbReference type="RefSeq" id="WP_255041083.1">
    <property type="nucleotide sequence ID" value="NZ_JANEYT010000008.1"/>
</dbReference>
<comment type="caution">
    <text evidence="1">The sequence shown here is derived from an EMBL/GenBank/DDBJ whole genome shotgun (WGS) entry which is preliminary data.</text>
</comment>
<proteinExistence type="predicted"/>
<evidence type="ECO:0000313" key="2">
    <source>
        <dbReference type="Proteomes" id="UP001524460"/>
    </source>
</evidence>
<dbReference type="Proteomes" id="UP001524460">
    <property type="component" value="Unassembled WGS sequence"/>
</dbReference>
<sequence length="291" mass="32048">MNKFTIASVAVATALLAGCGGSSSSSGDKDLDLPTGGEAEVCFNPTLWEDGTHEVTWRYDNDAYSTERLVITNGVDFDEHKSITQVESVYAYSETPLGSEVEAKSRRAQQSRSGQWTSSNFYVIDEQSTSVSYAGDMESNGVDFDSDVNSPAAPLWLFGSKEGETTPASYTTTWIEIEDGQEFRYTWGQSKRSVTFNGLDKVDVLGNEVNACSFTIKTTTDAEFEGEAETMTETLEHWIDKETGLLVKSVTLEEGVDIDGSWSDYEEKVLEQYSIDGEVIFSTEDEELPEA</sequence>
<protein>
    <recommendedName>
        <fullName evidence="3">Lipoprotein</fullName>
    </recommendedName>
</protein>
<reference evidence="1 2" key="1">
    <citation type="submission" date="2022-07" db="EMBL/GenBank/DDBJ databases">
        <title>Photobacterium pectinilyticum sp. nov., a marine bacterium isolated from surface seawater of Qingdao offshore.</title>
        <authorList>
            <person name="Wang X."/>
        </authorList>
    </citation>
    <scope>NUCLEOTIDE SEQUENCE [LARGE SCALE GENOMIC DNA]</scope>
    <source>
        <strain evidence="1 2">ZSDE20</strain>
    </source>
</reference>
<dbReference type="EMBL" id="JANEYT010000008">
    <property type="protein sequence ID" value="MCQ1057479.1"/>
    <property type="molecule type" value="Genomic_DNA"/>
</dbReference>
<dbReference type="PROSITE" id="PS51257">
    <property type="entry name" value="PROKAR_LIPOPROTEIN"/>
    <property type="match status" value="1"/>
</dbReference>
<keyword evidence="2" id="KW-1185">Reference proteome</keyword>
<organism evidence="1 2">
    <name type="scientific">Photobacterium pectinilyticum</name>
    <dbReference type="NCBI Taxonomy" id="2906793"/>
    <lineage>
        <taxon>Bacteria</taxon>
        <taxon>Pseudomonadati</taxon>
        <taxon>Pseudomonadota</taxon>
        <taxon>Gammaproteobacteria</taxon>
        <taxon>Vibrionales</taxon>
        <taxon>Vibrionaceae</taxon>
        <taxon>Photobacterium</taxon>
    </lineage>
</organism>
<evidence type="ECO:0008006" key="3">
    <source>
        <dbReference type="Google" id="ProtNLM"/>
    </source>
</evidence>
<evidence type="ECO:0000313" key="1">
    <source>
        <dbReference type="EMBL" id="MCQ1057479.1"/>
    </source>
</evidence>
<accession>A0ABT1N0P2</accession>
<gene>
    <name evidence="1" type="ORF">NHN17_05240</name>
</gene>
<name>A0ABT1N0P2_9GAMM</name>